<sequence length="823" mass="93888">MKLKDFCLYFIFLFSTTVCIAQYNLSGKVINQNTNQPIPQAEVYNRTTDKLIKTDDKGEFVFTNLKPGKYTLEFLSDQFDIATIEVAIASSSQQITVQMKPLLIQLSEVIIEDRRNEVLGLTRLKDIEGTSIYAGKKTEVVVLNKQMGNMAANNARQVFSQVVGLNIYESNDGGLQLNIGGRGLDPNRSAYFNVRQNNYDISADILGYPESYYTPPAEGLDRIEVVRGAASLQYGPQFGGLVNFKMKTPVSNKKMEVTTRQTFGSYNFITNFTSLSGTVDKFSYYTYYNYKQGDGFQPNSEFKSHNYFGNFNYQFTERTSLSLDYTYFTYLAKQPGGLSDTMFEENPMQSNRKRNWFEVNWNLMTLKFKHKFNSSTDLSFNLFGLYAQRNTVGYRSNRVSDADTPGTVRDLITGKFSNWGFETKLLHRYNFFGNKNAFVLGAKYYDAHNTAKQGPGSSGSDANFNYATDEFPYYKNQSDYTYPNKNIALFGENIFKITPKFTITPGVRFEYIDTKAIGSYRTINLDFAGNVILDETTNENKNLSRSFVLLGTGLSYKPVDGLEFYTNFSQNYRSITFNDLRIIEPSYVIDKNLSDEKGYTFDGGIRGKISNKINYDISAFGLAYNDRIGQIITRYNEIFPESEDERPVKYRTNVGDAFMYGLEFFTNVSLQKTFFNEQNENYNWNIFVNAAFTKSKYTKSRLSGIVGNEVEFIPLVNLKTGMSFGYKKFMSNLQLTYLSDQYTDATNAPLDVKNQNGIIGQIPSYHIMDLSFSYIFTKSIKLETGINNLTDNKYFTRRATGYPGPGIIPSAPRTYYATLQLQF</sequence>
<dbReference type="SUPFAM" id="SSF49464">
    <property type="entry name" value="Carboxypeptidase regulatory domain-like"/>
    <property type="match status" value="1"/>
</dbReference>
<dbReference type="PROSITE" id="PS01156">
    <property type="entry name" value="TONB_DEPENDENT_REC_2"/>
    <property type="match status" value="1"/>
</dbReference>
<dbReference type="InterPro" id="IPR039426">
    <property type="entry name" value="TonB-dep_rcpt-like"/>
</dbReference>
<comment type="caution">
    <text evidence="14">The sequence shown here is derived from an EMBL/GenBank/DDBJ whole genome shotgun (WGS) entry which is preliminary data.</text>
</comment>
<evidence type="ECO:0000256" key="3">
    <source>
        <dbReference type="ARBA" id="ARBA00022452"/>
    </source>
</evidence>
<dbReference type="Gene3D" id="2.170.130.10">
    <property type="entry name" value="TonB-dependent receptor, plug domain"/>
    <property type="match status" value="1"/>
</dbReference>
<evidence type="ECO:0000256" key="6">
    <source>
        <dbReference type="ARBA" id="ARBA00023077"/>
    </source>
</evidence>
<feature type="signal peptide" evidence="11">
    <location>
        <begin position="1"/>
        <end position="20"/>
    </location>
</feature>
<dbReference type="InterPro" id="IPR036942">
    <property type="entry name" value="Beta-barrel_TonB_sf"/>
</dbReference>
<evidence type="ECO:0000256" key="5">
    <source>
        <dbReference type="ARBA" id="ARBA00022729"/>
    </source>
</evidence>
<evidence type="ECO:0000313" key="14">
    <source>
        <dbReference type="EMBL" id="MFD2602681.1"/>
    </source>
</evidence>
<dbReference type="Pfam" id="PF00593">
    <property type="entry name" value="TonB_dep_Rec_b-barrel"/>
    <property type="match status" value="1"/>
</dbReference>
<keyword evidence="14" id="KW-0675">Receptor</keyword>
<dbReference type="PANTHER" id="PTHR30442:SF0">
    <property type="entry name" value="FE(3+) DICITRATE TRANSPORT PROTEIN FECA"/>
    <property type="match status" value="1"/>
</dbReference>
<organism evidence="14 15">
    <name type="scientific">Flavobacterium suzhouense</name>
    <dbReference type="NCBI Taxonomy" id="1529638"/>
    <lineage>
        <taxon>Bacteria</taxon>
        <taxon>Pseudomonadati</taxon>
        <taxon>Bacteroidota</taxon>
        <taxon>Flavobacteriia</taxon>
        <taxon>Flavobacteriales</taxon>
        <taxon>Flavobacteriaceae</taxon>
        <taxon>Flavobacterium</taxon>
    </lineage>
</organism>
<keyword evidence="4 9" id="KW-0812">Transmembrane</keyword>
<name>A0ABW5NVE5_9FLAO</name>
<dbReference type="InterPro" id="IPR000531">
    <property type="entry name" value="Beta-barrel_TonB"/>
</dbReference>
<comment type="subcellular location">
    <subcellularLocation>
        <location evidence="1 9">Cell outer membrane</location>
        <topology evidence="1 9">Multi-pass membrane protein</topology>
    </subcellularLocation>
</comment>
<keyword evidence="5 11" id="KW-0732">Signal</keyword>
<dbReference type="InterPro" id="IPR012910">
    <property type="entry name" value="Plug_dom"/>
</dbReference>
<dbReference type="Pfam" id="PF13715">
    <property type="entry name" value="CarbopepD_reg_2"/>
    <property type="match status" value="1"/>
</dbReference>
<evidence type="ECO:0000313" key="15">
    <source>
        <dbReference type="Proteomes" id="UP001597480"/>
    </source>
</evidence>
<keyword evidence="8 9" id="KW-0998">Cell outer membrane</keyword>
<feature type="domain" description="TonB-dependent receptor plug" evidence="13">
    <location>
        <begin position="141"/>
        <end position="237"/>
    </location>
</feature>
<dbReference type="EMBL" id="JBHUMD010000026">
    <property type="protein sequence ID" value="MFD2602681.1"/>
    <property type="molecule type" value="Genomic_DNA"/>
</dbReference>
<reference evidence="15" key="1">
    <citation type="journal article" date="2019" name="Int. J. Syst. Evol. Microbiol.">
        <title>The Global Catalogue of Microorganisms (GCM) 10K type strain sequencing project: providing services to taxonomists for standard genome sequencing and annotation.</title>
        <authorList>
            <consortium name="The Broad Institute Genomics Platform"/>
            <consortium name="The Broad Institute Genome Sequencing Center for Infectious Disease"/>
            <person name="Wu L."/>
            <person name="Ma J."/>
        </authorList>
    </citation>
    <scope>NUCLEOTIDE SEQUENCE [LARGE SCALE GENOMIC DNA]</scope>
    <source>
        <strain evidence="15">KCTC 42107</strain>
    </source>
</reference>
<evidence type="ECO:0000256" key="9">
    <source>
        <dbReference type="PROSITE-ProRule" id="PRU01360"/>
    </source>
</evidence>
<dbReference type="InterPro" id="IPR008969">
    <property type="entry name" value="CarboxyPept-like_regulatory"/>
</dbReference>
<dbReference type="PANTHER" id="PTHR30442">
    <property type="entry name" value="IRON III DICITRATE TRANSPORT PROTEIN FECA"/>
    <property type="match status" value="1"/>
</dbReference>
<evidence type="ECO:0000256" key="11">
    <source>
        <dbReference type="SAM" id="SignalP"/>
    </source>
</evidence>
<dbReference type="RefSeq" id="WP_379821112.1">
    <property type="nucleotide sequence ID" value="NZ_JBHUMD010000026.1"/>
</dbReference>
<dbReference type="Gene3D" id="2.40.170.20">
    <property type="entry name" value="TonB-dependent receptor, beta-barrel domain"/>
    <property type="match status" value="1"/>
</dbReference>
<protein>
    <submittedName>
        <fullName evidence="14">TonB-dependent receptor domain-containing protein</fullName>
    </submittedName>
</protein>
<dbReference type="InterPro" id="IPR037066">
    <property type="entry name" value="Plug_dom_sf"/>
</dbReference>
<accession>A0ABW5NVE5</accession>
<keyword evidence="3 9" id="KW-1134">Transmembrane beta strand</keyword>
<dbReference type="Gene3D" id="2.60.40.1120">
    <property type="entry name" value="Carboxypeptidase-like, regulatory domain"/>
    <property type="match status" value="1"/>
</dbReference>
<dbReference type="InterPro" id="IPR010917">
    <property type="entry name" value="TonB_rcpt_CS"/>
</dbReference>
<evidence type="ECO:0000259" key="12">
    <source>
        <dbReference type="Pfam" id="PF00593"/>
    </source>
</evidence>
<feature type="domain" description="TonB-dependent receptor-like beta-barrel" evidence="12">
    <location>
        <begin position="319"/>
        <end position="789"/>
    </location>
</feature>
<dbReference type="CDD" id="cd01347">
    <property type="entry name" value="ligand_gated_channel"/>
    <property type="match status" value="1"/>
</dbReference>
<keyword evidence="7 9" id="KW-0472">Membrane</keyword>
<evidence type="ECO:0000256" key="8">
    <source>
        <dbReference type="ARBA" id="ARBA00023237"/>
    </source>
</evidence>
<evidence type="ECO:0000256" key="10">
    <source>
        <dbReference type="RuleBase" id="RU003357"/>
    </source>
</evidence>
<evidence type="ECO:0000256" key="2">
    <source>
        <dbReference type="ARBA" id="ARBA00022448"/>
    </source>
</evidence>
<feature type="chain" id="PRO_5045065043" evidence="11">
    <location>
        <begin position="21"/>
        <end position="823"/>
    </location>
</feature>
<evidence type="ECO:0000259" key="13">
    <source>
        <dbReference type="Pfam" id="PF07715"/>
    </source>
</evidence>
<keyword evidence="15" id="KW-1185">Reference proteome</keyword>
<comment type="similarity">
    <text evidence="9 10">Belongs to the TonB-dependent receptor family.</text>
</comment>
<proteinExistence type="inferred from homology"/>
<evidence type="ECO:0000256" key="7">
    <source>
        <dbReference type="ARBA" id="ARBA00023136"/>
    </source>
</evidence>
<dbReference type="Proteomes" id="UP001597480">
    <property type="component" value="Unassembled WGS sequence"/>
</dbReference>
<keyword evidence="6 10" id="KW-0798">TonB box</keyword>
<dbReference type="SUPFAM" id="SSF56935">
    <property type="entry name" value="Porins"/>
    <property type="match status" value="1"/>
</dbReference>
<dbReference type="PROSITE" id="PS52016">
    <property type="entry name" value="TONB_DEPENDENT_REC_3"/>
    <property type="match status" value="1"/>
</dbReference>
<evidence type="ECO:0000256" key="1">
    <source>
        <dbReference type="ARBA" id="ARBA00004571"/>
    </source>
</evidence>
<dbReference type="Pfam" id="PF07715">
    <property type="entry name" value="Plug"/>
    <property type="match status" value="1"/>
</dbReference>
<evidence type="ECO:0000256" key="4">
    <source>
        <dbReference type="ARBA" id="ARBA00022692"/>
    </source>
</evidence>
<gene>
    <name evidence="14" type="ORF">ACFSR3_11490</name>
</gene>
<keyword evidence="2 9" id="KW-0813">Transport</keyword>